<protein>
    <submittedName>
        <fullName evidence="1">Amy35 protein</fullName>
    </submittedName>
</protein>
<dbReference type="SUPFAM" id="SSF51445">
    <property type="entry name" value="(Trans)glycosidases"/>
    <property type="match status" value="1"/>
</dbReference>
<dbReference type="AlphaFoldDB" id="A0A812KRV2"/>
<accession>A0A812KRV2</accession>
<dbReference type="Proteomes" id="UP000649617">
    <property type="component" value="Unassembled WGS sequence"/>
</dbReference>
<keyword evidence="2" id="KW-1185">Reference proteome</keyword>
<organism evidence="1 2">
    <name type="scientific">Symbiodinium pilosum</name>
    <name type="common">Dinoflagellate</name>
    <dbReference type="NCBI Taxonomy" id="2952"/>
    <lineage>
        <taxon>Eukaryota</taxon>
        <taxon>Sar</taxon>
        <taxon>Alveolata</taxon>
        <taxon>Dinophyceae</taxon>
        <taxon>Suessiales</taxon>
        <taxon>Symbiodiniaceae</taxon>
        <taxon>Symbiodinium</taxon>
    </lineage>
</organism>
<gene>
    <name evidence="1" type="primary">Amy35</name>
    <name evidence="1" type="ORF">SPIL2461_LOCUS3599</name>
</gene>
<name>A0A812KRV2_SYMPI</name>
<evidence type="ECO:0000313" key="2">
    <source>
        <dbReference type="Proteomes" id="UP000649617"/>
    </source>
</evidence>
<dbReference type="InterPro" id="IPR017853">
    <property type="entry name" value="GH"/>
</dbReference>
<dbReference type="EMBL" id="CAJNIZ010004413">
    <property type="protein sequence ID" value="CAE7232305.1"/>
    <property type="molecule type" value="Genomic_DNA"/>
</dbReference>
<dbReference type="Gene3D" id="3.20.20.80">
    <property type="entry name" value="Glycosidases"/>
    <property type="match status" value="1"/>
</dbReference>
<comment type="caution">
    <text evidence="1">The sequence shown here is derived from an EMBL/GenBank/DDBJ whole genome shotgun (WGS) entry which is preliminary data.</text>
</comment>
<dbReference type="OrthoDB" id="550577at2759"/>
<sequence>MYGLPDLNTEDKNVTGLWFVPPLCCSSAVVNPCQVQKQLRAYLMQLMETGVTMLRIGLTWHTKTLFGRRHGRGIVGVDAAMNIYPESLAQVTLALPWEYIVQEYYPDMIEDEENREKAASIGSATDFTFGQRVAESLFDGHAGSWYNRSSQMGELLQLQREGFPNCHYKVCDSPVPTDRALLFLDNHDQQRERWKPEVPGQPPSSPVCAWDGRDIGSCRPIYKHGQVYALAQLYMIAWPYGAARRSSIRLMSSYGFHEFNQGPPGVGRDSLRDQAVSPVVCPRLRVRAKIIAVAAFIVISQEVFEFYGPCSYEPGLSA</sequence>
<proteinExistence type="predicted"/>
<evidence type="ECO:0000313" key="1">
    <source>
        <dbReference type="EMBL" id="CAE7232305.1"/>
    </source>
</evidence>
<reference evidence="1" key="1">
    <citation type="submission" date="2021-02" db="EMBL/GenBank/DDBJ databases">
        <authorList>
            <person name="Dougan E. K."/>
            <person name="Rhodes N."/>
            <person name="Thang M."/>
            <person name="Chan C."/>
        </authorList>
    </citation>
    <scope>NUCLEOTIDE SEQUENCE</scope>
</reference>